<dbReference type="Pfam" id="PF13458">
    <property type="entry name" value="Peripla_BP_6"/>
    <property type="match status" value="1"/>
</dbReference>
<gene>
    <name evidence="5" type="ORF">SAMN05444171_3912</name>
</gene>
<evidence type="ECO:0000256" key="1">
    <source>
        <dbReference type="ARBA" id="ARBA00010062"/>
    </source>
</evidence>
<name>A0A1M7A6T7_9BRAD</name>
<reference evidence="5 6" key="1">
    <citation type="submission" date="2016-10" db="EMBL/GenBank/DDBJ databases">
        <authorList>
            <person name="de Groot N.N."/>
        </authorList>
    </citation>
    <scope>NUCLEOTIDE SEQUENCE [LARGE SCALE GENOMIC DNA]</scope>
    <source>
        <strain evidence="5 6">GAS522</strain>
    </source>
</reference>
<feature type="domain" description="Leucine-binding protein" evidence="4">
    <location>
        <begin position="36"/>
        <end position="390"/>
    </location>
</feature>
<accession>A0A1M7A6T7</accession>
<feature type="signal peptide" evidence="3">
    <location>
        <begin position="1"/>
        <end position="27"/>
    </location>
</feature>
<protein>
    <submittedName>
        <fullName evidence="5">Amino acid/amide ABC transporter substrate-binding protein, HAAT family</fullName>
    </submittedName>
</protein>
<sequence>MIRSSRFAPAALLSAVLSLAAWTAASAQQPGITDTEIKFGNIMPYSGPASALSVTGKVFAAYFDMINEKGGVNGRKLNMISLDDGFSPPKTVEATRRLVENDNVAFMFGTMGTAPSSATAKYLNGAKVPHLFLISSASKWNEPATQPWLMALPWAPNYVEEAGIEVRYARSKNPNARFAILYQNDDAGKDYLRGVKEALGADADKAIAMASSFEVADPTVDSQILTLANTKADVFLIYSVTPRACAQAIRKAYETGWRPMRFIASGCANKDTVMVPAGLEDSHGIMSVVSLKPYVPDSKDAGLIAYGDFMKARLPNVDPANFAAGYGYMVAQALVVVLEQCKNDLSRANIMAQAANLKNVPLSMLLPGITLNTSPTDYRPIKDGYMVEFRDSQLAVISELLHGGS</sequence>
<dbReference type="AlphaFoldDB" id="A0A1M7A6T7"/>
<dbReference type="SUPFAM" id="SSF53822">
    <property type="entry name" value="Periplasmic binding protein-like I"/>
    <property type="match status" value="1"/>
</dbReference>
<dbReference type="InterPro" id="IPR028081">
    <property type="entry name" value="Leu-bd"/>
</dbReference>
<dbReference type="PANTHER" id="PTHR47235:SF1">
    <property type="entry name" value="BLR6548 PROTEIN"/>
    <property type="match status" value="1"/>
</dbReference>
<evidence type="ECO:0000259" key="4">
    <source>
        <dbReference type="Pfam" id="PF13458"/>
    </source>
</evidence>
<evidence type="ECO:0000313" key="6">
    <source>
        <dbReference type="Proteomes" id="UP000183208"/>
    </source>
</evidence>
<feature type="chain" id="PRO_5011613761" evidence="3">
    <location>
        <begin position="28"/>
        <end position="405"/>
    </location>
</feature>
<dbReference type="Gene3D" id="3.40.50.2300">
    <property type="match status" value="2"/>
</dbReference>
<comment type="similarity">
    <text evidence="1">Belongs to the leucine-binding protein family.</text>
</comment>
<keyword evidence="2 3" id="KW-0732">Signal</keyword>
<evidence type="ECO:0000256" key="3">
    <source>
        <dbReference type="SAM" id="SignalP"/>
    </source>
</evidence>
<dbReference type="Proteomes" id="UP000183208">
    <property type="component" value="Unassembled WGS sequence"/>
</dbReference>
<dbReference type="CDD" id="cd06343">
    <property type="entry name" value="PBP1_ABC_ligand_binding-like"/>
    <property type="match status" value="1"/>
</dbReference>
<evidence type="ECO:0000313" key="5">
    <source>
        <dbReference type="EMBL" id="SED36353.1"/>
    </source>
</evidence>
<evidence type="ECO:0000256" key="2">
    <source>
        <dbReference type="ARBA" id="ARBA00022729"/>
    </source>
</evidence>
<dbReference type="PANTHER" id="PTHR47235">
    <property type="entry name" value="BLR6548 PROTEIN"/>
    <property type="match status" value="1"/>
</dbReference>
<proteinExistence type="inferred from homology"/>
<dbReference type="RefSeq" id="WP_074822191.1">
    <property type="nucleotide sequence ID" value="NZ_FNTI01000001.1"/>
</dbReference>
<dbReference type="EMBL" id="FNTI01000001">
    <property type="protein sequence ID" value="SED36353.1"/>
    <property type="molecule type" value="Genomic_DNA"/>
</dbReference>
<organism evidence="5 6">
    <name type="scientific">Bradyrhizobium lablabi</name>
    <dbReference type="NCBI Taxonomy" id="722472"/>
    <lineage>
        <taxon>Bacteria</taxon>
        <taxon>Pseudomonadati</taxon>
        <taxon>Pseudomonadota</taxon>
        <taxon>Alphaproteobacteria</taxon>
        <taxon>Hyphomicrobiales</taxon>
        <taxon>Nitrobacteraceae</taxon>
        <taxon>Bradyrhizobium</taxon>
    </lineage>
</organism>
<dbReference type="OrthoDB" id="9770729at2"/>
<dbReference type="InterPro" id="IPR028082">
    <property type="entry name" value="Peripla_BP_I"/>
</dbReference>